<keyword evidence="5" id="KW-1015">Disulfide bond</keyword>
<evidence type="ECO:0000256" key="2">
    <source>
        <dbReference type="ARBA" id="ARBA00022723"/>
    </source>
</evidence>
<evidence type="ECO:0000256" key="5">
    <source>
        <dbReference type="ARBA" id="ARBA00023157"/>
    </source>
</evidence>
<proteinExistence type="predicted"/>
<evidence type="ECO:0000256" key="1">
    <source>
        <dbReference type="ARBA" id="ARBA00001913"/>
    </source>
</evidence>
<feature type="chain" id="PRO_5035174930" evidence="6">
    <location>
        <begin position="25"/>
        <end position="573"/>
    </location>
</feature>
<evidence type="ECO:0000256" key="3">
    <source>
        <dbReference type="ARBA" id="ARBA00022729"/>
    </source>
</evidence>
<dbReference type="GO" id="GO:0005975">
    <property type="term" value="P:carbohydrate metabolic process"/>
    <property type="evidence" value="ECO:0007669"/>
    <property type="project" value="UniProtKB-ARBA"/>
</dbReference>
<dbReference type="InterPro" id="IPR013320">
    <property type="entry name" value="ConA-like_dom_sf"/>
</dbReference>
<organism evidence="8 9">
    <name type="scientific">Snuella sedimenti</name>
    <dbReference type="NCBI Taxonomy" id="2798802"/>
    <lineage>
        <taxon>Bacteria</taxon>
        <taxon>Pseudomonadati</taxon>
        <taxon>Bacteroidota</taxon>
        <taxon>Flavobacteriia</taxon>
        <taxon>Flavobacteriales</taxon>
        <taxon>Flavobacteriaceae</taxon>
        <taxon>Snuella</taxon>
    </lineage>
</organism>
<evidence type="ECO:0000313" key="8">
    <source>
        <dbReference type="EMBL" id="MBJ6368588.1"/>
    </source>
</evidence>
<dbReference type="PANTHER" id="PTHR19277:SF161">
    <property type="entry name" value="LAMININ G DOMAIN-CONTAINING PROTEIN"/>
    <property type="match status" value="1"/>
</dbReference>
<dbReference type="GO" id="GO:0046872">
    <property type="term" value="F:metal ion binding"/>
    <property type="evidence" value="ECO:0007669"/>
    <property type="project" value="UniProtKB-KW"/>
</dbReference>
<dbReference type="Proteomes" id="UP000610931">
    <property type="component" value="Unassembled WGS sequence"/>
</dbReference>
<dbReference type="Gene3D" id="2.60.120.200">
    <property type="match status" value="2"/>
</dbReference>
<feature type="domain" description="LamG-like jellyroll fold" evidence="7">
    <location>
        <begin position="231"/>
        <end position="368"/>
    </location>
</feature>
<keyword evidence="3 6" id="KW-0732">Signal</keyword>
<dbReference type="PANTHER" id="PTHR19277">
    <property type="entry name" value="PENTRAXIN"/>
    <property type="match status" value="1"/>
</dbReference>
<dbReference type="InterPro" id="IPR006558">
    <property type="entry name" value="LamG-like"/>
</dbReference>
<dbReference type="InterPro" id="IPR051360">
    <property type="entry name" value="Neuronal_Pentraxin_Related"/>
</dbReference>
<comment type="cofactor">
    <cofactor evidence="1">
        <name>Ca(2+)</name>
        <dbReference type="ChEBI" id="CHEBI:29108"/>
    </cofactor>
</comment>
<gene>
    <name evidence="8" type="ORF">JF259_10860</name>
</gene>
<dbReference type="SUPFAM" id="SSF49899">
    <property type="entry name" value="Concanavalin A-like lectins/glucanases"/>
    <property type="match status" value="2"/>
</dbReference>
<protein>
    <submittedName>
        <fullName evidence="8">LamG domain-containing protein</fullName>
    </submittedName>
</protein>
<name>A0A8J7J4V2_9FLAO</name>
<keyword evidence="2" id="KW-0479">Metal-binding</keyword>
<dbReference type="EMBL" id="JAELVQ010000013">
    <property type="protein sequence ID" value="MBJ6368588.1"/>
    <property type="molecule type" value="Genomic_DNA"/>
</dbReference>
<evidence type="ECO:0000313" key="9">
    <source>
        <dbReference type="Proteomes" id="UP000610931"/>
    </source>
</evidence>
<reference evidence="8" key="1">
    <citation type="submission" date="2020-12" db="EMBL/GenBank/DDBJ databases">
        <title>Snuella sp. nov., isolated from sediment in Incheon.</title>
        <authorList>
            <person name="Kim W."/>
        </authorList>
    </citation>
    <scope>NUCLEOTIDE SEQUENCE</scope>
    <source>
        <strain evidence="8">CAU 1569</strain>
    </source>
</reference>
<keyword evidence="4" id="KW-0106">Calcium</keyword>
<dbReference type="SMART" id="SM00560">
    <property type="entry name" value="LamGL"/>
    <property type="match status" value="1"/>
</dbReference>
<dbReference type="Pfam" id="PF13385">
    <property type="entry name" value="Laminin_G_3"/>
    <property type="match status" value="2"/>
</dbReference>
<comment type="caution">
    <text evidence="8">The sequence shown here is derived from an EMBL/GenBank/DDBJ whole genome shotgun (WGS) entry which is preliminary data.</text>
</comment>
<feature type="signal peptide" evidence="6">
    <location>
        <begin position="1"/>
        <end position="24"/>
    </location>
</feature>
<dbReference type="AlphaFoldDB" id="A0A8J7J4V2"/>
<dbReference type="RefSeq" id="WP_199115351.1">
    <property type="nucleotide sequence ID" value="NZ_JAELVQ010000013.1"/>
</dbReference>
<sequence length="573" mass="62120">MKKIYINKILPLLALMLIAIIGCSDEDFNGDERLEGKSELYVYHVNPKTGLEYTNAELAELEYDPRHYESYSESQPIELAVITQSMPQKIEVVSGADNSVLMEINNFSEIEGGYKSSFFTTDVTQLGLEEFEKVVIVFNVTYADSGQSGFTNPSMGKTSIVIQRLEGRAPSVPGNEFVFLVRKNQGTLRINTADAVTSKVKDPYVGSILEFDGVDDQVEINDNNLGFRGTGNFSVGIWVNTTATNSDPSIIGDKDWNGGSNKGFVFAYLGSNWKLNIGDGSNRADLNGTAINDGEWHYLMATIDRAGDVTIYQDGVAISSADISALNGADMSSGMPVRIGQDGTGSYGSWYSGMVGDVTFYDYALTGSEAAIAARQYSGAVLKTQSGLTKNISVTNNGALATSEAGRFTYEFDGSNYASLEMDSDLDFRHNGNFTISTWINTSATNSDPSFLSDKDWNGGSNKGFVLAFLGSNWKLNAGDGSNRIDISGDVVNDGDWHMLTITFDRSGNCSVYQDAQFFASVDMSGIGDMNSGLPIRIGQDGTGTYGVPFTGKVANTMIFDYVLTPEEVEDLY</sequence>
<dbReference type="PROSITE" id="PS51257">
    <property type="entry name" value="PROKAR_LIPOPROTEIN"/>
    <property type="match status" value="1"/>
</dbReference>
<accession>A0A8J7J4V2</accession>
<evidence type="ECO:0000259" key="7">
    <source>
        <dbReference type="SMART" id="SM00560"/>
    </source>
</evidence>
<keyword evidence="9" id="KW-1185">Reference proteome</keyword>
<evidence type="ECO:0000256" key="4">
    <source>
        <dbReference type="ARBA" id="ARBA00022837"/>
    </source>
</evidence>
<evidence type="ECO:0000256" key="6">
    <source>
        <dbReference type="SAM" id="SignalP"/>
    </source>
</evidence>
<dbReference type="GO" id="GO:0004553">
    <property type="term" value="F:hydrolase activity, hydrolyzing O-glycosyl compounds"/>
    <property type="evidence" value="ECO:0007669"/>
    <property type="project" value="UniProtKB-ARBA"/>
</dbReference>